<dbReference type="SUPFAM" id="SSF52047">
    <property type="entry name" value="RNI-like"/>
    <property type="match status" value="1"/>
</dbReference>
<dbReference type="InterPro" id="IPR032675">
    <property type="entry name" value="LRR_dom_sf"/>
</dbReference>
<keyword evidence="2" id="KW-1185">Reference proteome</keyword>
<proteinExistence type="predicted"/>
<evidence type="ECO:0000313" key="2">
    <source>
        <dbReference type="Proteomes" id="UP001280121"/>
    </source>
</evidence>
<protein>
    <submittedName>
        <fullName evidence="1">Uncharacterized protein</fullName>
    </submittedName>
</protein>
<comment type="caution">
    <text evidence="1">The sequence shown here is derived from an EMBL/GenBank/DDBJ whole genome shotgun (WGS) entry which is preliminary data.</text>
</comment>
<evidence type="ECO:0000313" key="1">
    <source>
        <dbReference type="EMBL" id="KAK2636990.1"/>
    </source>
</evidence>
<reference evidence="1" key="1">
    <citation type="journal article" date="2023" name="Plant J.">
        <title>Genome sequences and population genomics provide insights into the demographic history, inbreeding, and mutation load of two 'living fossil' tree species of Dipteronia.</title>
        <authorList>
            <person name="Feng Y."/>
            <person name="Comes H.P."/>
            <person name="Chen J."/>
            <person name="Zhu S."/>
            <person name="Lu R."/>
            <person name="Zhang X."/>
            <person name="Li P."/>
            <person name="Qiu J."/>
            <person name="Olsen K.M."/>
            <person name="Qiu Y."/>
        </authorList>
    </citation>
    <scope>NUCLEOTIDE SEQUENCE</scope>
    <source>
        <strain evidence="1">KIB01</strain>
    </source>
</reference>
<gene>
    <name evidence="1" type="ORF">Ddye_031782</name>
</gene>
<dbReference type="EMBL" id="JANJYI010000009">
    <property type="protein sequence ID" value="KAK2636990.1"/>
    <property type="molecule type" value="Genomic_DNA"/>
</dbReference>
<dbReference type="Gene3D" id="3.80.10.10">
    <property type="entry name" value="Ribonuclease Inhibitor"/>
    <property type="match status" value="1"/>
</dbReference>
<dbReference type="Proteomes" id="UP001280121">
    <property type="component" value="Unassembled WGS sequence"/>
</dbReference>
<sequence length="179" mass="21015">MRIGFCAMMTKVVADDEGPITEDEIINFSKLKSLQLKYLSRLTSFCSWNYTFNFPSLETLSVENCPKMKVFASGVVLTPMLRAIQLDSKGYYFEGDVNTTMQQIREKLDFSCERLSLSPREIKMILQKFPEHQFSKLESLAVFDDESTVFPFGLIQRCHNLERYLYVKRSRNMWRHLHN</sequence>
<organism evidence="1 2">
    <name type="scientific">Dipteronia dyeriana</name>
    <dbReference type="NCBI Taxonomy" id="168575"/>
    <lineage>
        <taxon>Eukaryota</taxon>
        <taxon>Viridiplantae</taxon>
        <taxon>Streptophyta</taxon>
        <taxon>Embryophyta</taxon>
        <taxon>Tracheophyta</taxon>
        <taxon>Spermatophyta</taxon>
        <taxon>Magnoliopsida</taxon>
        <taxon>eudicotyledons</taxon>
        <taxon>Gunneridae</taxon>
        <taxon>Pentapetalae</taxon>
        <taxon>rosids</taxon>
        <taxon>malvids</taxon>
        <taxon>Sapindales</taxon>
        <taxon>Sapindaceae</taxon>
        <taxon>Hippocastanoideae</taxon>
        <taxon>Acereae</taxon>
        <taxon>Dipteronia</taxon>
    </lineage>
</organism>
<dbReference type="AlphaFoldDB" id="A0AAD9WP24"/>
<accession>A0AAD9WP24</accession>
<name>A0AAD9WP24_9ROSI</name>